<feature type="transmembrane region" description="Helical" evidence="7">
    <location>
        <begin position="326"/>
        <end position="351"/>
    </location>
</feature>
<dbReference type="EMBL" id="JADBEF010000001">
    <property type="protein sequence ID" value="MBE1561836.1"/>
    <property type="molecule type" value="Genomic_DNA"/>
</dbReference>
<feature type="transmembrane region" description="Helical" evidence="7">
    <location>
        <begin position="363"/>
        <end position="387"/>
    </location>
</feature>
<keyword evidence="3" id="KW-1003">Cell membrane</keyword>
<keyword evidence="5 7" id="KW-1133">Transmembrane helix</keyword>
<feature type="transmembrane region" description="Helical" evidence="7">
    <location>
        <begin position="20"/>
        <end position="38"/>
    </location>
</feature>
<feature type="transmembrane region" description="Helical" evidence="7">
    <location>
        <begin position="301"/>
        <end position="320"/>
    </location>
</feature>
<comment type="caution">
    <text evidence="9">The sequence shown here is derived from an EMBL/GenBank/DDBJ whole genome shotgun (WGS) entry which is preliminary data.</text>
</comment>
<dbReference type="PROSITE" id="PS50850">
    <property type="entry name" value="MFS"/>
    <property type="match status" value="1"/>
</dbReference>
<dbReference type="Proteomes" id="UP000661607">
    <property type="component" value="Unassembled WGS sequence"/>
</dbReference>
<feature type="transmembrane region" description="Helical" evidence="7">
    <location>
        <begin position="180"/>
        <end position="201"/>
    </location>
</feature>
<dbReference type="SUPFAM" id="SSF103473">
    <property type="entry name" value="MFS general substrate transporter"/>
    <property type="match status" value="1"/>
</dbReference>
<evidence type="ECO:0000256" key="6">
    <source>
        <dbReference type="ARBA" id="ARBA00023136"/>
    </source>
</evidence>
<dbReference type="InterPro" id="IPR020846">
    <property type="entry name" value="MFS_dom"/>
</dbReference>
<feature type="transmembrane region" description="Helical" evidence="7">
    <location>
        <begin position="393"/>
        <end position="412"/>
    </location>
</feature>
<feature type="domain" description="Major facilitator superfamily (MFS) profile" evidence="8">
    <location>
        <begin position="7"/>
        <end position="415"/>
    </location>
</feature>
<keyword evidence="6 7" id="KW-0472">Membrane</keyword>
<evidence type="ECO:0000256" key="7">
    <source>
        <dbReference type="SAM" id="Phobius"/>
    </source>
</evidence>
<sequence>MTNKNRSALAALVGTSIEWYDFYAFATAAAIVFNQVFFPPDMSPFVRTVASFGTFAVGFLLRPLGGIIFGHIGDRIGRKNTLVTTLLMMGVASFAIGLLPTYAQIGAWAPLMLVALRLVQGIALGGEWGGAVLVAVENAPPGRRAFFGSFAQLGSSVGALLSTGAFSLMSSFGDEAFVSWGWRVPFLLSAVLVVIGLVIRLKLEEAPAMKQVRAERAVADTLPVREVLQKSWRTVLLGVFALATATGGYYITTTFLLTYGTGTHGLSEAMLLNGLSLAAFLELLVTPVLSFYADKVGPHRMVIAGLIGVVVLSIPQFLVLGTGSVALIYLALLAMRFAMSALYGPVATVLAEGFAARVRYTGISLSYQVSTMVFGGLSPIVAATLAVWAGGSFWPVAGLLMAISLIGVYCTARLKHHEALVASSGRVEI</sequence>
<proteinExistence type="predicted"/>
<dbReference type="CDD" id="cd17369">
    <property type="entry name" value="MFS_ShiA_like"/>
    <property type="match status" value="1"/>
</dbReference>
<dbReference type="InterPro" id="IPR011701">
    <property type="entry name" value="MFS"/>
</dbReference>
<accession>A0ABR9KJ80</accession>
<feature type="transmembrane region" description="Helical" evidence="7">
    <location>
        <begin position="146"/>
        <end position="168"/>
    </location>
</feature>
<name>A0ABR9KJ80_9ACTN</name>
<dbReference type="PANTHER" id="PTHR43045">
    <property type="entry name" value="SHIKIMATE TRANSPORTER"/>
    <property type="match status" value="1"/>
</dbReference>
<comment type="subcellular location">
    <subcellularLocation>
        <location evidence="1">Cell membrane</location>
        <topology evidence="1">Multi-pass membrane protein</topology>
    </subcellularLocation>
</comment>
<gene>
    <name evidence="9" type="ORF">H4W81_004615</name>
</gene>
<dbReference type="RefSeq" id="WP_192776690.1">
    <property type="nucleotide sequence ID" value="NZ_BAAASY010000011.1"/>
</dbReference>
<keyword evidence="2" id="KW-0813">Transport</keyword>
<evidence type="ECO:0000259" key="8">
    <source>
        <dbReference type="PROSITE" id="PS50850"/>
    </source>
</evidence>
<dbReference type="PANTHER" id="PTHR43045:SF1">
    <property type="entry name" value="SHIKIMATE TRANSPORTER"/>
    <property type="match status" value="1"/>
</dbReference>
<dbReference type="InterPro" id="IPR036259">
    <property type="entry name" value="MFS_trans_sf"/>
</dbReference>
<evidence type="ECO:0000256" key="4">
    <source>
        <dbReference type="ARBA" id="ARBA00022692"/>
    </source>
</evidence>
<feature type="transmembrane region" description="Helical" evidence="7">
    <location>
        <begin position="108"/>
        <end position="134"/>
    </location>
</feature>
<evidence type="ECO:0000313" key="10">
    <source>
        <dbReference type="Proteomes" id="UP000661607"/>
    </source>
</evidence>
<dbReference type="Pfam" id="PF07690">
    <property type="entry name" value="MFS_1"/>
    <property type="match status" value="1"/>
</dbReference>
<feature type="transmembrane region" description="Helical" evidence="7">
    <location>
        <begin position="50"/>
        <end position="70"/>
    </location>
</feature>
<organism evidence="9 10">
    <name type="scientific">Nonomuraea africana</name>
    <dbReference type="NCBI Taxonomy" id="46171"/>
    <lineage>
        <taxon>Bacteria</taxon>
        <taxon>Bacillati</taxon>
        <taxon>Actinomycetota</taxon>
        <taxon>Actinomycetes</taxon>
        <taxon>Streptosporangiales</taxon>
        <taxon>Streptosporangiaceae</taxon>
        <taxon>Nonomuraea</taxon>
    </lineage>
</organism>
<evidence type="ECO:0000256" key="2">
    <source>
        <dbReference type="ARBA" id="ARBA00022448"/>
    </source>
</evidence>
<reference evidence="9 10" key="1">
    <citation type="submission" date="2020-10" db="EMBL/GenBank/DDBJ databases">
        <title>Sequencing the genomes of 1000 actinobacteria strains.</title>
        <authorList>
            <person name="Klenk H.-P."/>
        </authorList>
    </citation>
    <scope>NUCLEOTIDE SEQUENCE [LARGE SCALE GENOMIC DNA]</scope>
    <source>
        <strain evidence="9 10">DSM 43748</strain>
    </source>
</reference>
<feature type="transmembrane region" description="Helical" evidence="7">
    <location>
        <begin position="235"/>
        <end position="257"/>
    </location>
</feature>
<feature type="transmembrane region" description="Helical" evidence="7">
    <location>
        <begin position="269"/>
        <end position="289"/>
    </location>
</feature>
<evidence type="ECO:0000256" key="1">
    <source>
        <dbReference type="ARBA" id="ARBA00004651"/>
    </source>
</evidence>
<evidence type="ECO:0000256" key="3">
    <source>
        <dbReference type="ARBA" id="ARBA00022475"/>
    </source>
</evidence>
<protein>
    <submittedName>
        <fullName evidence="9">Metabolite-proton symporter</fullName>
    </submittedName>
</protein>
<keyword evidence="4 7" id="KW-0812">Transmembrane</keyword>
<keyword evidence="10" id="KW-1185">Reference proteome</keyword>
<evidence type="ECO:0000256" key="5">
    <source>
        <dbReference type="ARBA" id="ARBA00022989"/>
    </source>
</evidence>
<dbReference type="Gene3D" id="1.20.1250.20">
    <property type="entry name" value="MFS general substrate transporter like domains"/>
    <property type="match status" value="2"/>
</dbReference>
<evidence type="ECO:0000313" key="9">
    <source>
        <dbReference type="EMBL" id="MBE1561836.1"/>
    </source>
</evidence>
<feature type="transmembrane region" description="Helical" evidence="7">
    <location>
        <begin position="82"/>
        <end position="102"/>
    </location>
</feature>